<accession>A0A6B0SQG1</accession>
<feature type="transmembrane region" description="Helical" evidence="1">
    <location>
        <begin position="12"/>
        <end position="29"/>
    </location>
</feature>
<dbReference type="RefSeq" id="WP_159527214.1">
    <property type="nucleotide sequence ID" value="NZ_WUUU01000150.1"/>
</dbReference>
<keyword evidence="1" id="KW-0812">Transmembrane</keyword>
<organism evidence="2 3">
    <name type="scientific">Halobacterium bonnevillei</name>
    <dbReference type="NCBI Taxonomy" id="2692200"/>
    <lineage>
        <taxon>Archaea</taxon>
        <taxon>Methanobacteriati</taxon>
        <taxon>Methanobacteriota</taxon>
        <taxon>Stenosarchaea group</taxon>
        <taxon>Halobacteria</taxon>
        <taxon>Halobacteriales</taxon>
        <taxon>Halobacteriaceae</taxon>
        <taxon>Halobacterium</taxon>
    </lineage>
</organism>
<dbReference type="AlphaFoldDB" id="A0A6B0SQG1"/>
<name>A0A6B0SQG1_9EURY</name>
<reference evidence="2 3" key="1">
    <citation type="submission" date="2019-12" db="EMBL/GenBank/DDBJ databases">
        <title>Isolation and characterization of three novel carbon monoxide-oxidizing members of Halobacteria from salione crusts and soils.</title>
        <authorList>
            <person name="Myers M.R."/>
            <person name="King G.M."/>
        </authorList>
    </citation>
    <scope>NUCLEOTIDE SEQUENCE [LARGE SCALE GENOMIC DNA]</scope>
    <source>
        <strain evidence="2 3">PCN9</strain>
    </source>
</reference>
<comment type="caution">
    <text evidence="2">The sequence shown here is derived from an EMBL/GenBank/DDBJ whole genome shotgun (WGS) entry which is preliminary data.</text>
</comment>
<sequence length="81" mass="8338">MTDSLTALSQRTEAFWIGLTLILLGALTPETVSPGGIGLSRALIVLGGGLLLVRVLVAVGRFLKTTAEAGLAGYREGKNNG</sequence>
<dbReference type="Proteomes" id="UP000471521">
    <property type="component" value="Unassembled WGS sequence"/>
</dbReference>
<keyword evidence="1" id="KW-1133">Transmembrane helix</keyword>
<proteinExistence type="predicted"/>
<evidence type="ECO:0000313" key="3">
    <source>
        <dbReference type="Proteomes" id="UP000471521"/>
    </source>
</evidence>
<protein>
    <submittedName>
        <fullName evidence="2">Uncharacterized protein</fullName>
    </submittedName>
</protein>
<feature type="transmembrane region" description="Helical" evidence="1">
    <location>
        <begin position="35"/>
        <end position="57"/>
    </location>
</feature>
<evidence type="ECO:0000313" key="2">
    <source>
        <dbReference type="EMBL" id="MXR21773.1"/>
    </source>
</evidence>
<keyword evidence="3" id="KW-1185">Reference proteome</keyword>
<keyword evidence="1" id="KW-0472">Membrane</keyword>
<evidence type="ECO:0000256" key="1">
    <source>
        <dbReference type="SAM" id="Phobius"/>
    </source>
</evidence>
<dbReference type="EMBL" id="WUUU01000150">
    <property type="protein sequence ID" value="MXR21773.1"/>
    <property type="molecule type" value="Genomic_DNA"/>
</dbReference>
<gene>
    <name evidence="2" type="ORF">GRX66_14585</name>
</gene>